<comment type="similarity">
    <text evidence="1">Belongs to the dynein light chain Tctex-type family.</text>
</comment>
<sequence>MTTVAAKEQLVSALSDSSKAKLQRSRLPSEKDEGSCSKTEVSGYIPVESDSLSSEKIENTYKIDPDRNFQTQRVERTVRGILAERLKNRIYDPVCCKVLSQNLAAEIMENLKTLNIQRFKLVTVVSIGSMKEKPGIQFGSRCLWNQSTDSFASVKYINGSLFAVAMVYALYFE</sequence>
<proteinExistence type="inferred from homology"/>
<feature type="region of interest" description="Disordered" evidence="2">
    <location>
        <begin position="1"/>
        <end position="40"/>
    </location>
</feature>
<dbReference type="Proteomes" id="UP001208570">
    <property type="component" value="Unassembled WGS sequence"/>
</dbReference>
<dbReference type="InterPro" id="IPR005334">
    <property type="entry name" value="Tctex-1-like"/>
</dbReference>
<dbReference type="Gene3D" id="3.30.1140.40">
    <property type="entry name" value="Tctex-1"/>
    <property type="match status" value="1"/>
</dbReference>
<dbReference type="AlphaFoldDB" id="A0AAD9MZW7"/>
<gene>
    <name evidence="3" type="ORF">LSH36_357g00007</name>
</gene>
<evidence type="ECO:0000313" key="3">
    <source>
        <dbReference type="EMBL" id="KAK2151600.1"/>
    </source>
</evidence>
<dbReference type="EMBL" id="JAODUP010000357">
    <property type="protein sequence ID" value="KAK2151600.1"/>
    <property type="molecule type" value="Genomic_DNA"/>
</dbReference>
<comment type="caution">
    <text evidence="3">The sequence shown here is derived from an EMBL/GenBank/DDBJ whole genome shotgun (WGS) entry which is preliminary data.</text>
</comment>
<evidence type="ECO:0000256" key="2">
    <source>
        <dbReference type="SAM" id="MobiDB-lite"/>
    </source>
</evidence>
<dbReference type="GO" id="GO:0045505">
    <property type="term" value="F:dynein intermediate chain binding"/>
    <property type="evidence" value="ECO:0007669"/>
    <property type="project" value="TreeGrafter"/>
</dbReference>
<protein>
    <submittedName>
        <fullName evidence="3">Uncharacterized protein</fullName>
    </submittedName>
</protein>
<evidence type="ECO:0000256" key="1">
    <source>
        <dbReference type="ARBA" id="ARBA00005361"/>
    </source>
</evidence>
<dbReference type="PANTHER" id="PTHR21255:SF23">
    <property type="entry name" value="DYNEIN LIGHT CHAIN"/>
    <property type="match status" value="1"/>
</dbReference>
<dbReference type="GO" id="GO:0007018">
    <property type="term" value="P:microtubule-based movement"/>
    <property type="evidence" value="ECO:0007669"/>
    <property type="project" value="TreeGrafter"/>
</dbReference>
<dbReference type="CDD" id="cd21451">
    <property type="entry name" value="DLC-like_TCTEX1D"/>
    <property type="match status" value="1"/>
</dbReference>
<reference evidence="3" key="1">
    <citation type="journal article" date="2023" name="Mol. Biol. Evol.">
        <title>Third-Generation Sequencing Reveals the Adaptive Role of the Epigenome in Three Deep-Sea Polychaetes.</title>
        <authorList>
            <person name="Perez M."/>
            <person name="Aroh O."/>
            <person name="Sun Y."/>
            <person name="Lan Y."/>
            <person name="Juniper S.K."/>
            <person name="Young C.R."/>
            <person name="Angers B."/>
            <person name="Qian P.Y."/>
        </authorList>
    </citation>
    <scope>NUCLEOTIDE SEQUENCE</scope>
    <source>
        <strain evidence="3">P08H-3</strain>
    </source>
</reference>
<dbReference type="InterPro" id="IPR038586">
    <property type="entry name" value="Tctex-1-like_sf"/>
</dbReference>
<name>A0AAD9MZW7_9ANNE</name>
<dbReference type="PANTHER" id="PTHR21255">
    <property type="entry name" value="T-COMPLEX-ASSOCIATED-TESTIS-EXPRESSED 1/ DYNEIN LIGHT CHAIN"/>
    <property type="match status" value="1"/>
</dbReference>
<evidence type="ECO:0000313" key="4">
    <source>
        <dbReference type="Proteomes" id="UP001208570"/>
    </source>
</evidence>
<accession>A0AAD9MZW7</accession>
<dbReference type="GO" id="GO:0005737">
    <property type="term" value="C:cytoplasm"/>
    <property type="evidence" value="ECO:0007669"/>
    <property type="project" value="TreeGrafter"/>
</dbReference>
<keyword evidence="4" id="KW-1185">Reference proteome</keyword>
<dbReference type="GO" id="GO:0005868">
    <property type="term" value="C:cytoplasmic dynein complex"/>
    <property type="evidence" value="ECO:0007669"/>
    <property type="project" value="TreeGrafter"/>
</dbReference>
<dbReference type="Pfam" id="PF03645">
    <property type="entry name" value="Tctex-1"/>
    <property type="match status" value="1"/>
</dbReference>
<organism evidence="3 4">
    <name type="scientific">Paralvinella palmiformis</name>
    <dbReference type="NCBI Taxonomy" id="53620"/>
    <lineage>
        <taxon>Eukaryota</taxon>
        <taxon>Metazoa</taxon>
        <taxon>Spiralia</taxon>
        <taxon>Lophotrochozoa</taxon>
        <taxon>Annelida</taxon>
        <taxon>Polychaeta</taxon>
        <taxon>Sedentaria</taxon>
        <taxon>Canalipalpata</taxon>
        <taxon>Terebellida</taxon>
        <taxon>Terebelliformia</taxon>
        <taxon>Alvinellidae</taxon>
        <taxon>Paralvinella</taxon>
    </lineage>
</organism>